<dbReference type="Pfam" id="PF12930">
    <property type="entry name" value="DUF3836"/>
    <property type="match status" value="1"/>
</dbReference>
<feature type="signal peptide" evidence="1">
    <location>
        <begin position="1"/>
        <end position="21"/>
    </location>
</feature>
<name>A0A212JM96_9BACT</name>
<gene>
    <name evidence="2" type="ORF">KL86DYS2_11874</name>
</gene>
<accession>A0A212JM96</accession>
<evidence type="ECO:0000256" key="1">
    <source>
        <dbReference type="SAM" id="SignalP"/>
    </source>
</evidence>
<sequence length="149" mass="16911">MKAIFLTTVLATLFSFSNIYAGNSKDKVYSNIETTKYGCTKEYTTVDGTSLEALKKAVFVYDTKNNLKEKTYYKWSSQGWVGTYKYVYEYNSDGSKVANLIFTKWDKNMATWSTKSQHLIHVYDDASGKLLTVKQVQVNNNSSGLIANK</sequence>
<dbReference type="RefSeq" id="WP_135106958.1">
    <property type="nucleotide sequence ID" value="NZ_CABTJG010000003.1"/>
</dbReference>
<dbReference type="Gene3D" id="2.40.128.720">
    <property type="match status" value="1"/>
</dbReference>
<evidence type="ECO:0000313" key="2">
    <source>
        <dbReference type="EMBL" id="SBW00556.1"/>
    </source>
</evidence>
<protein>
    <recommendedName>
        <fullName evidence="3">DUF3836 domain-containing protein</fullName>
    </recommendedName>
</protein>
<keyword evidence="1" id="KW-0732">Signal</keyword>
<evidence type="ECO:0008006" key="3">
    <source>
        <dbReference type="Google" id="ProtNLM"/>
    </source>
</evidence>
<dbReference type="InterPro" id="IPR024339">
    <property type="entry name" value="DUF3836"/>
</dbReference>
<feature type="chain" id="PRO_5012804060" description="DUF3836 domain-containing protein" evidence="1">
    <location>
        <begin position="22"/>
        <end position="149"/>
    </location>
</feature>
<reference evidence="2" key="1">
    <citation type="submission" date="2016-04" db="EMBL/GenBank/DDBJ databases">
        <authorList>
            <person name="Evans L.H."/>
            <person name="Alamgir A."/>
            <person name="Owens N."/>
            <person name="Weber N.D."/>
            <person name="Virtaneva K."/>
            <person name="Barbian K."/>
            <person name="Babar A."/>
            <person name="Rosenke K."/>
        </authorList>
    </citation>
    <scope>NUCLEOTIDE SEQUENCE</scope>
    <source>
        <strain evidence="2">86-2</strain>
    </source>
</reference>
<organism evidence="2">
    <name type="scientific">uncultured Dysgonomonas sp</name>
    <dbReference type="NCBI Taxonomy" id="206096"/>
    <lineage>
        <taxon>Bacteria</taxon>
        <taxon>Pseudomonadati</taxon>
        <taxon>Bacteroidota</taxon>
        <taxon>Bacteroidia</taxon>
        <taxon>Bacteroidales</taxon>
        <taxon>Dysgonomonadaceae</taxon>
        <taxon>Dysgonomonas</taxon>
        <taxon>environmental samples</taxon>
    </lineage>
</organism>
<proteinExistence type="predicted"/>
<dbReference type="AlphaFoldDB" id="A0A212JM96"/>
<dbReference type="EMBL" id="FLUL01000001">
    <property type="protein sequence ID" value="SBW00556.1"/>
    <property type="molecule type" value="Genomic_DNA"/>
</dbReference>